<feature type="domain" description="Protein kinase" evidence="16">
    <location>
        <begin position="106"/>
        <end position="367"/>
    </location>
</feature>
<dbReference type="Pfam" id="PF00069">
    <property type="entry name" value="Pkinase"/>
    <property type="match status" value="1"/>
</dbReference>
<dbReference type="EC" id="2.7.11.1" evidence="1"/>
<dbReference type="InterPro" id="IPR011009">
    <property type="entry name" value="Kinase-like_dom_sf"/>
</dbReference>
<evidence type="ECO:0000256" key="8">
    <source>
        <dbReference type="ARBA" id="ARBA00022840"/>
    </source>
</evidence>
<comment type="catalytic activity">
    <reaction evidence="10">
        <text>L-seryl-[protein] + ATP = O-phospho-L-seryl-[protein] + ADP + H(+)</text>
        <dbReference type="Rhea" id="RHEA:17989"/>
        <dbReference type="Rhea" id="RHEA-COMP:9863"/>
        <dbReference type="Rhea" id="RHEA-COMP:11604"/>
        <dbReference type="ChEBI" id="CHEBI:15378"/>
        <dbReference type="ChEBI" id="CHEBI:29999"/>
        <dbReference type="ChEBI" id="CHEBI:30616"/>
        <dbReference type="ChEBI" id="CHEBI:83421"/>
        <dbReference type="ChEBI" id="CHEBI:456216"/>
        <dbReference type="EC" id="2.7.11.1"/>
    </reaction>
</comment>
<evidence type="ECO:0000256" key="4">
    <source>
        <dbReference type="ARBA" id="ARBA00022581"/>
    </source>
</evidence>
<evidence type="ECO:0000313" key="18">
    <source>
        <dbReference type="EMBL" id="KAL1208115.1"/>
    </source>
</evidence>
<evidence type="ECO:0000256" key="15">
    <source>
        <dbReference type="SAM" id="MobiDB-lite"/>
    </source>
</evidence>
<proteinExistence type="inferred from homology"/>
<feature type="binding site" evidence="13">
    <location>
        <position position="135"/>
    </location>
    <ligand>
        <name>ATP</name>
        <dbReference type="ChEBI" id="CHEBI:30616"/>
    </ligand>
</feature>
<keyword evidence="5" id="KW-0808">Transferase</keyword>
<reference evidence="17 19" key="1">
    <citation type="submission" date="2024-04" db="EMBL/GenBank/DDBJ databases">
        <title>Genome assembly C_amara_ONT_v2.</title>
        <authorList>
            <person name="Yant L."/>
            <person name="Moore C."/>
            <person name="Slenker M."/>
        </authorList>
    </citation>
    <scope>NUCLEOTIDE SEQUENCE [LARGE SCALE GENOMIC DNA]</scope>
    <source>
        <tissue evidence="17">Leaf</tissue>
    </source>
</reference>
<sequence>MFRDSFSFAQAMGCFGCFGCSERSRQLPNPYDDDIYSNDGDVTSNAGGEDEEEQEEVEQQSHSKRSEEILKYKLQNGLICRQFPVKETDKLVRGEDDDGNKTINEFVRKCKIGSGSYGKVVLYQSTVDDKQYAIKAFHKSHLVRLRVAPSETAMGDVLREVMIMKTLEHPNIVNLIEVIDDPETDHFYMVLEYVDGKWAYDDSGPPGSLGENTARKYLRDVVAGLMYLHAHNVIHGDIKPDNLLVTSTGRVKIGDFSVSQVFKEDDDQLRRSPGTPVFTAPECCLGITYSGRAADTWAVGVTLYCMILGTYPFLGDTLQDTYDKIVNNPLIIPDGLNPHLRNLIEGLLCKDPNQRMTLKAVAEHPWVTGEDGAVPEYFCWCKRKAEEKEETSGIKTVAEIAET</sequence>
<keyword evidence="8 13" id="KW-0067">ATP-binding</keyword>
<gene>
    <name evidence="18" type="ORF">V5N11_010091</name>
    <name evidence="17" type="ORF">V5N11_022750</name>
</gene>
<dbReference type="AlphaFoldDB" id="A0ABD1A2T6"/>
<dbReference type="EMBL" id="JBANAX010000458">
    <property type="protein sequence ID" value="KAL1208115.1"/>
    <property type="molecule type" value="Genomic_DNA"/>
</dbReference>
<comment type="function">
    <text evidence="11">Activates SnRK1.1/KIN10 and SnRK1.2/KIN11 by phosphorylation of their activation-loop 'Thr-198' and 'Thr-176', respectively. Required for the regulation by SnRK1 kinases of the transcription of a large set of genes, the modification the activity of metabolic enzymes, and the control of various nutrient-responsive cellular developmental processes.</text>
</comment>
<keyword evidence="3" id="KW-0597">Phosphoprotein</keyword>
<dbReference type="PROSITE" id="PS50011">
    <property type="entry name" value="PROTEIN_KINASE_DOM"/>
    <property type="match status" value="1"/>
</dbReference>
<dbReference type="InterPro" id="IPR000719">
    <property type="entry name" value="Prot_kinase_dom"/>
</dbReference>
<evidence type="ECO:0000256" key="6">
    <source>
        <dbReference type="ARBA" id="ARBA00022741"/>
    </source>
</evidence>
<evidence type="ECO:0000256" key="2">
    <source>
        <dbReference type="ARBA" id="ARBA00022527"/>
    </source>
</evidence>
<dbReference type="FunFam" id="1.10.510.10:FF:000747">
    <property type="entry name" value="Serine/threonine-protein kinase GRIK2"/>
    <property type="match status" value="1"/>
</dbReference>
<comment type="similarity">
    <text evidence="14">Belongs to the protein kinase superfamily.</text>
</comment>
<dbReference type="FunFam" id="3.30.200.20:FF:000206">
    <property type="entry name" value="Serine/threonine-protein kinase Ssp1"/>
    <property type="match status" value="1"/>
</dbReference>
<keyword evidence="7 17" id="KW-0418">Kinase</keyword>
<dbReference type="EMBL" id="JBANAX010000691">
    <property type="protein sequence ID" value="KAL1197289.1"/>
    <property type="molecule type" value="Genomic_DNA"/>
</dbReference>
<evidence type="ECO:0000256" key="14">
    <source>
        <dbReference type="RuleBase" id="RU000304"/>
    </source>
</evidence>
<feature type="compositionally biased region" description="Acidic residues" evidence="15">
    <location>
        <begin position="48"/>
        <end position="58"/>
    </location>
</feature>
<dbReference type="PANTHER" id="PTHR24346:SF39">
    <property type="entry name" value="SERINE_THREONINE-PROTEIN KINASE GRIK1-RELATED"/>
    <property type="match status" value="1"/>
</dbReference>
<feature type="region of interest" description="Disordered" evidence="15">
    <location>
        <begin position="29"/>
        <end position="66"/>
    </location>
</feature>
<name>A0ABD1A2T6_CARAN</name>
<comment type="subunit">
    <text evidence="12">Associates with the SNF1-related protein kinase (SnRK) complex. Interacts with AL1, a geminivirus (TGMV) protein essential for viral replication.</text>
</comment>
<dbReference type="PROSITE" id="PS00108">
    <property type="entry name" value="PROTEIN_KINASE_ST"/>
    <property type="match status" value="1"/>
</dbReference>
<comment type="caution">
    <text evidence="17">The sequence shown here is derived from an EMBL/GenBank/DDBJ whole genome shotgun (WGS) entry which is preliminary data.</text>
</comment>
<dbReference type="SUPFAM" id="SSF56112">
    <property type="entry name" value="Protein kinase-like (PK-like)"/>
    <property type="match status" value="1"/>
</dbReference>
<dbReference type="GO" id="GO:0009615">
    <property type="term" value="P:response to virus"/>
    <property type="evidence" value="ECO:0007669"/>
    <property type="project" value="UniProtKB-ARBA"/>
</dbReference>
<evidence type="ECO:0000256" key="3">
    <source>
        <dbReference type="ARBA" id="ARBA00022553"/>
    </source>
</evidence>
<dbReference type="GO" id="GO:0004674">
    <property type="term" value="F:protein serine/threonine kinase activity"/>
    <property type="evidence" value="ECO:0007669"/>
    <property type="project" value="UniProtKB-KW"/>
</dbReference>
<comment type="catalytic activity">
    <reaction evidence="9">
        <text>L-threonyl-[protein] + ATP = O-phospho-L-threonyl-[protein] + ADP + H(+)</text>
        <dbReference type="Rhea" id="RHEA:46608"/>
        <dbReference type="Rhea" id="RHEA-COMP:11060"/>
        <dbReference type="Rhea" id="RHEA-COMP:11605"/>
        <dbReference type="ChEBI" id="CHEBI:15378"/>
        <dbReference type="ChEBI" id="CHEBI:30013"/>
        <dbReference type="ChEBI" id="CHEBI:30616"/>
        <dbReference type="ChEBI" id="CHEBI:61977"/>
        <dbReference type="ChEBI" id="CHEBI:456216"/>
        <dbReference type="EC" id="2.7.11.1"/>
    </reaction>
</comment>
<keyword evidence="19" id="KW-1185">Reference proteome</keyword>
<evidence type="ECO:0000256" key="13">
    <source>
        <dbReference type="PROSITE-ProRule" id="PRU10141"/>
    </source>
</evidence>
<dbReference type="InterPro" id="IPR008271">
    <property type="entry name" value="Ser/Thr_kinase_AS"/>
</dbReference>
<dbReference type="Proteomes" id="UP001558713">
    <property type="component" value="Unassembled WGS sequence"/>
</dbReference>
<evidence type="ECO:0000256" key="11">
    <source>
        <dbReference type="ARBA" id="ARBA00054601"/>
    </source>
</evidence>
<protein>
    <recommendedName>
        <fullName evidence="1">non-specific serine/threonine protein kinase</fullName>
        <ecNumber evidence="1">2.7.11.1</ecNumber>
    </recommendedName>
</protein>
<dbReference type="CDD" id="cd14008">
    <property type="entry name" value="STKc_LKB1_CaMKK"/>
    <property type="match status" value="1"/>
</dbReference>
<dbReference type="Gene3D" id="1.10.510.10">
    <property type="entry name" value="Transferase(Phosphotransferase) domain 1"/>
    <property type="match status" value="1"/>
</dbReference>
<evidence type="ECO:0000313" key="17">
    <source>
        <dbReference type="EMBL" id="KAL1197289.1"/>
    </source>
</evidence>
<dbReference type="SMART" id="SM00220">
    <property type="entry name" value="S_TKc"/>
    <property type="match status" value="1"/>
</dbReference>
<evidence type="ECO:0000256" key="7">
    <source>
        <dbReference type="ARBA" id="ARBA00022777"/>
    </source>
</evidence>
<dbReference type="InterPro" id="IPR017441">
    <property type="entry name" value="Protein_kinase_ATP_BS"/>
</dbReference>
<organism evidence="17 19">
    <name type="scientific">Cardamine amara subsp. amara</name>
    <dbReference type="NCBI Taxonomy" id="228776"/>
    <lineage>
        <taxon>Eukaryota</taxon>
        <taxon>Viridiplantae</taxon>
        <taxon>Streptophyta</taxon>
        <taxon>Embryophyta</taxon>
        <taxon>Tracheophyta</taxon>
        <taxon>Spermatophyta</taxon>
        <taxon>Magnoliopsida</taxon>
        <taxon>eudicotyledons</taxon>
        <taxon>Gunneridae</taxon>
        <taxon>Pentapetalae</taxon>
        <taxon>rosids</taxon>
        <taxon>malvids</taxon>
        <taxon>Brassicales</taxon>
        <taxon>Brassicaceae</taxon>
        <taxon>Cardamineae</taxon>
        <taxon>Cardamine</taxon>
    </lineage>
</organism>
<keyword evidence="2 14" id="KW-0723">Serine/threonine-protein kinase</keyword>
<evidence type="ECO:0000256" key="10">
    <source>
        <dbReference type="ARBA" id="ARBA00048679"/>
    </source>
</evidence>
<evidence type="ECO:0000259" key="16">
    <source>
        <dbReference type="PROSITE" id="PS50011"/>
    </source>
</evidence>
<evidence type="ECO:0000256" key="9">
    <source>
        <dbReference type="ARBA" id="ARBA00047899"/>
    </source>
</evidence>
<evidence type="ECO:0000256" key="12">
    <source>
        <dbReference type="ARBA" id="ARBA00066296"/>
    </source>
</evidence>
<keyword evidence="6 13" id="KW-0547">Nucleotide-binding</keyword>
<evidence type="ECO:0000256" key="5">
    <source>
        <dbReference type="ARBA" id="ARBA00022679"/>
    </source>
</evidence>
<dbReference type="GO" id="GO:0005524">
    <property type="term" value="F:ATP binding"/>
    <property type="evidence" value="ECO:0007669"/>
    <property type="project" value="UniProtKB-UniRule"/>
</dbReference>
<dbReference type="PANTHER" id="PTHR24346">
    <property type="entry name" value="MAP/MICROTUBULE AFFINITY-REGULATING KINASE"/>
    <property type="match status" value="1"/>
</dbReference>
<accession>A0ABD1A2T6</accession>
<keyword evidence="4" id="KW-0945">Host-virus interaction</keyword>
<evidence type="ECO:0000256" key="1">
    <source>
        <dbReference type="ARBA" id="ARBA00012513"/>
    </source>
</evidence>
<evidence type="ECO:0000313" key="19">
    <source>
        <dbReference type="Proteomes" id="UP001558713"/>
    </source>
</evidence>
<dbReference type="PROSITE" id="PS00107">
    <property type="entry name" value="PROTEIN_KINASE_ATP"/>
    <property type="match status" value="1"/>
</dbReference>